<proteinExistence type="predicted"/>
<dbReference type="InterPro" id="IPR014014">
    <property type="entry name" value="RNA_helicase_DEAD_Q_motif"/>
</dbReference>
<comment type="caution">
    <text evidence="10">The sequence shown here is derived from an EMBL/GenBank/DDBJ whole genome shotgun (WGS) entry which is preliminary data.</text>
</comment>
<organism evidence="10 11">
    <name type="scientific">Carpediemonas membranifera</name>
    <dbReference type="NCBI Taxonomy" id="201153"/>
    <lineage>
        <taxon>Eukaryota</taxon>
        <taxon>Metamonada</taxon>
        <taxon>Carpediemonas-like organisms</taxon>
        <taxon>Carpediemonas</taxon>
    </lineage>
</organism>
<feature type="domain" description="Helicase ATP-binding" evidence="7">
    <location>
        <begin position="65"/>
        <end position="235"/>
    </location>
</feature>
<dbReference type="GO" id="GO:0003724">
    <property type="term" value="F:RNA helicase activity"/>
    <property type="evidence" value="ECO:0007669"/>
    <property type="project" value="InterPro"/>
</dbReference>
<dbReference type="CDD" id="cd18787">
    <property type="entry name" value="SF2_C_DEAD"/>
    <property type="match status" value="1"/>
</dbReference>
<dbReference type="CDD" id="cd17940">
    <property type="entry name" value="DEADc_DDX6"/>
    <property type="match status" value="1"/>
</dbReference>
<evidence type="ECO:0000256" key="2">
    <source>
        <dbReference type="ARBA" id="ARBA00022801"/>
    </source>
</evidence>
<evidence type="ECO:0000256" key="6">
    <source>
        <dbReference type="SAM" id="MobiDB-lite"/>
    </source>
</evidence>
<dbReference type="InterPro" id="IPR027417">
    <property type="entry name" value="P-loop_NTPase"/>
</dbReference>
<evidence type="ECO:0000256" key="3">
    <source>
        <dbReference type="ARBA" id="ARBA00022806"/>
    </source>
</evidence>
<keyword evidence="3 10" id="KW-0347">Helicase</keyword>
<dbReference type="GO" id="GO:0003676">
    <property type="term" value="F:nucleic acid binding"/>
    <property type="evidence" value="ECO:0007669"/>
    <property type="project" value="InterPro"/>
</dbReference>
<dbReference type="PROSITE" id="PS51194">
    <property type="entry name" value="HELICASE_CTER"/>
    <property type="match status" value="1"/>
</dbReference>
<dbReference type="SUPFAM" id="SSF52540">
    <property type="entry name" value="P-loop containing nucleoside triphosphate hydrolases"/>
    <property type="match status" value="1"/>
</dbReference>
<gene>
    <name evidence="10" type="ORF">J8273_0200</name>
</gene>
<feature type="region of interest" description="Disordered" evidence="6">
    <location>
        <begin position="1"/>
        <end position="21"/>
    </location>
</feature>
<keyword evidence="1" id="KW-0547">Nucleotide-binding</keyword>
<evidence type="ECO:0000313" key="10">
    <source>
        <dbReference type="EMBL" id="KAG9394992.1"/>
    </source>
</evidence>
<dbReference type="PROSITE" id="PS51195">
    <property type="entry name" value="Q_MOTIF"/>
    <property type="match status" value="1"/>
</dbReference>
<feature type="short sequence motif" description="Q motif" evidence="5">
    <location>
        <begin position="34"/>
        <end position="62"/>
    </location>
</feature>
<dbReference type="Pfam" id="PF00270">
    <property type="entry name" value="DEAD"/>
    <property type="match status" value="1"/>
</dbReference>
<dbReference type="Proteomes" id="UP000717585">
    <property type="component" value="Unassembled WGS sequence"/>
</dbReference>
<evidence type="ECO:0000256" key="4">
    <source>
        <dbReference type="ARBA" id="ARBA00022840"/>
    </source>
</evidence>
<dbReference type="EMBL" id="JAHDYR010000012">
    <property type="protein sequence ID" value="KAG9394992.1"/>
    <property type="molecule type" value="Genomic_DNA"/>
</dbReference>
<dbReference type="SMART" id="SM00490">
    <property type="entry name" value="HELICc"/>
    <property type="match status" value="1"/>
</dbReference>
<dbReference type="GO" id="GO:0005524">
    <property type="term" value="F:ATP binding"/>
    <property type="evidence" value="ECO:0007669"/>
    <property type="project" value="UniProtKB-KW"/>
</dbReference>
<feature type="domain" description="DEAD-box RNA helicase Q" evidence="9">
    <location>
        <begin position="34"/>
        <end position="62"/>
    </location>
</feature>
<dbReference type="OrthoDB" id="10265785at2759"/>
<dbReference type="PROSITE" id="PS51192">
    <property type="entry name" value="HELICASE_ATP_BIND_1"/>
    <property type="match status" value="1"/>
</dbReference>
<keyword evidence="4" id="KW-0067">ATP-binding</keyword>
<dbReference type="PANTHER" id="PTHR47960">
    <property type="entry name" value="DEAD-BOX ATP-DEPENDENT RNA HELICASE 50"/>
    <property type="match status" value="1"/>
</dbReference>
<name>A0A8J6BD54_9EUKA</name>
<feature type="domain" description="Helicase C-terminal" evidence="8">
    <location>
        <begin position="245"/>
        <end position="405"/>
    </location>
</feature>
<evidence type="ECO:0000256" key="5">
    <source>
        <dbReference type="PROSITE-ProRule" id="PRU00552"/>
    </source>
</evidence>
<evidence type="ECO:0000256" key="1">
    <source>
        <dbReference type="ARBA" id="ARBA00022741"/>
    </source>
</evidence>
<evidence type="ECO:0000259" key="7">
    <source>
        <dbReference type="PROSITE" id="PS51192"/>
    </source>
</evidence>
<dbReference type="Gene3D" id="3.40.50.300">
    <property type="entry name" value="P-loop containing nucleotide triphosphate hydrolases"/>
    <property type="match status" value="2"/>
</dbReference>
<dbReference type="InterPro" id="IPR001650">
    <property type="entry name" value="Helicase_C-like"/>
</dbReference>
<protein>
    <submittedName>
        <fullName evidence="10">DEAD/DEAH box helicase</fullName>
    </submittedName>
</protein>
<dbReference type="InterPro" id="IPR011545">
    <property type="entry name" value="DEAD/DEAH_box_helicase_dom"/>
</dbReference>
<dbReference type="GO" id="GO:0016787">
    <property type="term" value="F:hydrolase activity"/>
    <property type="evidence" value="ECO:0007669"/>
    <property type="project" value="UniProtKB-KW"/>
</dbReference>
<reference evidence="10" key="1">
    <citation type="submission" date="2021-05" db="EMBL/GenBank/DDBJ databases">
        <title>A free-living protist that lacks canonical eukaryotic 1 DNA replication and segregation systems.</title>
        <authorList>
            <person name="Salas-Leiva D.E."/>
            <person name="Tromer E.C."/>
            <person name="Curtis B.A."/>
            <person name="Jerlstrom-Hultqvist J."/>
            <person name="Kolisko M."/>
            <person name="Yi Z."/>
            <person name="Salas-Leiva J.S."/>
            <person name="Gallot-Lavallee L."/>
            <person name="Kops G.J.P.L."/>
            <person name="Archibald J.M."/>
            <person name="Simpson A.G.B."/>
            <person name="Roger A.J."/>
        </authorList>
    </citation>
    <scope>NUCLEOTIDE SEQUENCE</scope>
    <source>
        <strain evidence="10">BICM</strain>
    </source>
</reference>
<evidence type="ECO:0000313" key="11">
    <source>
        <dbReference type="Proteomes" id="UP000717585"/>
    </source>
</evidence>
<evidence type="ECO:0000259" key="9">
    <source>
        <dbReference type="PROSITE" id="PS51195"/>
    </source>
</evidence>
<keyword evidence="2" id="KW-0378">Hydrolase</keyword>
<dbReference type="AlphaFoldDB" id="A0A8J6BD54"/>
<accession>A0A8J6BD54</accession>
<evidence type="ECO:0000259" key="8">
    <source>
        <dbReference type="PROSITE" id="PS51194"/>
    </source>
</evidence>
<dbReference type="Pfam" id="PF00271">
    <property type="entry name" value="Helicase_C"/>
    <property type="match status" value="1"/>
</dbReference>
<dbReference type="SMART" id="SM00487">
    <property type="entry name" value="DEXDc"/>
    <property type="match status" value="1"/>
</dbReference>
<dbReference type="InterPro" id="IPR014001">
    <property type="entry name" value="Helicase_ATP-bd"/>
</dbReference>
<sequence>MSSVSDREINMAREANKNRDSRFQTDDVLRRKGNSFEDYYLKKELLLGLYENGFMYPSPIQEATIPIAMTSKHILARAKNGTGKTGSYLIPILDMVDRSINKVQAVIIVPTRELALQVSAVAKALSTHLDLNIMCSIGGTNYKDDILRLKGSVHILIGTPGRIHDFTERGIFATDACHMIALDEADKLLDDNFLPDVEAVISALPAQRQILLFSATFPKLVQKFSQQYMPGAHEISLMNELTLKGITQYYAFVDERQKLQCLNTLFAQLAINQCMIFCNSNNRVALLARKITDLGYSCLYIHSRMSQDDRNRVFHDFRRGAVRNLVCSDLFTRGIDIQAVNVVVNFDFPTTSETYLHRIGRSGRFGHLGIAINLIGMDDRFNLYRIERELNTTIEQIPRSIPAELYASSGEEPLPADI</sequence>
<keyword evidence="11" id="KW-1185">Reference proteome</keyword>